<dbReference type="KEGG" id="samy:DB32_005937"/>
<dbReference type="PANTHER" id="PTHR21600:SF87">
    <property type="entry name" value="RNA PSEUDOURIDYLATE SYNTHASE DOMAIN-CONTAINING PROTEIN 1"/>
    <property type="match status" value="1"/>
</dbReference>
<dbReference type="EMBL" id="CP011125">
    <property type="protein sequence ID" value="AKF08788.1"/>
    <property type="molecule type" value="Genomic_DNA"/>
</dbReference>
<dbReference type="GO" id="GO:0009982">
    <property type="term" value="F:pseudouridine synthase activity"/>
    <property type="evidence" value="ECO:0007669"/>
    <property type="project" value="InterPro"/>
</dbReference>
<evidence type="ECO:0000313" key="4">
    <source>
        <dbReference type="Proteomes" id="UP000034883"/>
    </source>
</evidence>
<dbReference type="InterPro" id="IPR006224">
    <property type="entry name" value="PsdUridine_synth_RluA-like_CS"/>
</dbReference>
<dbReference type="STRING" id="927083.DB32_005937"/>
<dbReference type="GO" id="GO:0000455">
    <property type="term" value="P:enzyme-directed rRNA pseudouridine synthesis"/>
    <property type="evidence" value="ECO:0007669"/>
    <property type="project" value="TreeGrafter"/>
</dbReference>
<dbReference type="SUPFAM" id="SSF55120">
    <property type="entry name" value="Pseudouridine synthase"/>
    <property type="match status" value="1"/>
</dbReference>
<evidence type="ECO:0000256" key="1">
    <source>
        <dbReference type="ARBA" id="ARBA00010876"/>
    </source>
</evidence>
<sequence length="244" mass="26319">MTRRGRTPPRPTSRAPAPALDFASWIVWRDAHLVAVDKPAGVLSQGGEGGAGVNLVDLARAHFAATSPRSGIGVLHRLDRNVSGVVLLALDPEAARGLSEQLAKGEVEREYVAIVRGTPPGETFVVDAPLAKDARTNEVRVADDGKPARTDVQVVSRFRAPLGACAELVVRPITGRSHQIRVHLAHVGLPIIGDPKYGVAAHGVRRPLLHARRMRFVHPITHEPIEIVAPPPWRADALRALRRS</sequence>
<reference evidence="3 4" key="1">
    <citation type="submission" date="2015-03" db="EMBL/GenBank/DDBJ databases">
        <title>Genome assembly of Sandaracinus amylolyticus DSM 53668.</title>
        <authorList>
            <person name="Sharma G."/>
            <person name="Subramanian S."/>
        </authorList>
    </citation>
    <scope>NUCLEOTIDE SEQUENCE [LARGE SCALE GENOMIC DNA]</scope>
    <source>
        <strain evidence="3 4">DSM 53668</strain>
    </source>
</reference>
<dbReference type="InterPro" id="IPR050188">
    <property type="entry name" value="RluA_PseudoU_synthase"/>
</dbReference>
<protein>
    <submittedName>
        <fullName evidence="3">Ribosomal large subunit pseudouridine synthase D</fullName>
    </submittedName>
</protein>
<accession>A0A0F6YKE7</accession>
<dbReference type="PANTHER" id="PTHR21600">
    <property type="entry name" value="MITOCHONDRIAL RNA PSEUDOURIDINE SYNTHASE"/>
    <property type="match status" value="1"/>
</dbReference>
<proteinExistence type="inferred from homology"/>
<dbReference type="Gene3D" id="3.30.2350.10">
    <property type="entry name" value="Pseudouridine synthase"/>
    <property type="match status" value="1"/>
</dbReference>
<dbReference type="PROSITE" id="PS01129">
    <property type="entry name" value="PSI_RLU"/>
    <property type="match status" value="1"/>
</dbReference>
<dbReference type="InterPro" id="IPR006145">
    <property type="entry name" value="PsdUridine_synth_RsuA/RluA"/>
</dbReference>
<dbReference type="AlphaFoldDB" id="A0A0F6YKE7"/>
<dbReference type="Pfam" id="PF00849">
    <property type="entry name" value="PseudoU_synth_2"/>
    <property type="match status" value="1"/>
</dbReference>
<gene>
    <name evidence="3" type="ORF">DB32_005937</name>
</gene>
<evidence type="ECO:0000313" key="3">
    <source>
        <dbReference type="EMBL" id="AKF08788.1"/>
    </source>
</evidence>
<dbReference type="GO" id="GO:0140098">
    <property type="term" value="F:catalytic activity, acting on RNA"/>
    <property type="evidence" value="ECO:0007669"/>
    <property type="project" value="UniProtKB-ARBA"/>
</dbReference>
<dbReference type="GO" id="GO:0003723">
    <property type="term" value="F:RNA binding"/>
    <property type="evidence" value="ECO:0007669"/>
    <property type="project" value="InterPro"/>
</dbReference>
<dbReference type="Proteomes" id="UP000034883">
    <property type="component" value="Chromosome"/>
</dbReference>
<organism evidence="3 4">
    <name type="scientific">Sandaracinus amylolyticus</name>
    <dbReference type="NCBI Taxonomy" id="927083"/>
    <lineage>
        <taxon>Bacteria</taxon>
        <taxon>Pseudomonadati</taxon>
        <taxon>Myxococcota</taxon>
        <taxon>Polyangia</taxon>
        <taxon>Polyangiales</taxon>
        <taxon>Sandaracinaceae</taxon>
        <taxon>Sandaracinus</taxon>
    </lineage>
</organism>
<dbReference type="CDD" id="cd02869">
    <property type="entry name" value="PseudoU_synth_RluA_like"/>
    <property type="match status" value="1"/>
</dbReference>
<evidence type="ECO:0000259" key="2">
    <source>
        <dbReference type="Pfam" id="PF00849"/>
    </source>
</evidence>
<dbReference type="InterPro" id="IPR020103">
    <property type="entry name" value="PsdUridine_synth_cat_dom_sf"/>
</dbReference>
<feature type="domain" description="Pseudouridine synthase RsuA/RluA-like" evidence="2">
    <location>
        <begin position="32"/>
        <end position="186"/>
    </location>
</feature>
<name>A0A0F6YKE7_9BACT</name>
<keyword evidence="4" id="KW-1185">Reference proteome</keyword>
<comment type="similarity">
    <text evidence="1">Belongs to the pseudouridine synthase RluA family.</text>
</comment>